<proteinExistence type="predicted"/>
<dbReference type="InterPro" id="IPR001876">
    <property type="entry name" value="Znf_RanBP2"/>
</dbReference>
<evidence type="ECO:0000259" key="5">
    <source>
        <dbReference type="PROSITE" id="PS01358"/>
    </source>
</evidence>
<evidence type="ECO:0000256" key="1">
    <source>
        <dbReference type="ARBA" id="ARBA00022723"/>
    </source>
</evidence>
<dbReference type="Gene3D" id="2.30.30.380">
    <property type="entry name" value="Zn-finger domain of Sec23/24"/>
    <property type="match status" value="1"/>
</dbReference>
<sequence length="153" mass="16054">MSGGTIPQLNGKFSLGASGLDYDISSPTHDIEAVAAGAIMFGGGQRAVQGRAPWVARRPGLPRGPQPRARRPHVTPFSGNGNKLGGASSASKRKPIVKKVVVKKKAAPASKPKAAAVVVDDKWACAQCTFLNEKEHLACGMCAGVRYQDDFTE</sequence>
<gene>
    <name evidence="6" type="ORF">PECAL_2P07570</name>
</gene>
<feature type="region of interest" description="Disordered" evidence="4">
    <location>
        <begin position="51"/>
        <end position="93"/>
    </location>
</feature>
<keyword evidence="3" id="KW-0862">Zinc</keyword>
<keyword evidence="7" id="KW-1185">Reference proteome</keyword>
<feature type="domain" description="RanBP2-type" evidence="5">
    <location>
        <begin position="123"/>
        <end position="142"/>
    </location>
</feature>
<name>A0A8J2SGN6_9STRA</name>
<dbReference type="Proteomes" id="UP000789595">
    <property type="component" value="Unassembled WGS sequence"/>
</dbReference>
<organism evidence="6 7">
    <name type="scientific">Pelagomonas calceolata</name>
    <dbReference type="NCBI Taxonomy" id="35677"/>
    <lineage>
        <taxon>Eukaryota</taxon>
        <taxon>Sar</taxon>
        <taxon>Stramenopiles</taxon>
        <taxon>Ochrophyta</taxon>
        <taxon>Pelagophyceae</taxon>
        <taxon>Pelagomonadales</taxon>
        <taxon>Pelagomonadaceae</taxon>
        <taxon>Pelagomonas</taxon>
    </lineage>
</organism>
<dbReference type="AlphaFoldDB" id="A0A8J2SGN6"/>
<evidence type="ECO:0000313" key="7">
    <source>
        <dbReference type="Proteomes" id="UP000789595"/>
    </source>
</evidence>
<dbReference type="SUPFAM" id="SSF90209">
    <property type="entry name" value="Ran binding protein zinc finger-like"/>
    <property type="match status" value="1"/>
</dbReference>
<reference evidence="6" key="1">
    <citation type="submission" date="2021-11" db="EMBL/GenBank/DDBJ databases">
        <authorList>
            <consortium name="Genoscope - CEA"/>
            <person name="William W."/>
        </authorList>
    </citation>
    <scope>NUCLEOTIDE SEQUENCE</scope>
</reference>
<dbReference type="PROSITE" id="PS01358">
    <property type="entry name" value="ZF_RANBP2_1"/>
    <property type="match status" value="1"/>
</dbReference>
<evidence type="ECO:0000256" key="2">
    <source>
        <dbReference type="ARBA" id="ARBA00022771"/>
    </source>
</evidence>
<dbReference type="EMBL" id="CAKKNE010000002">
    <property type="protein sequence ID" value="CAH0367722.1"/>
    <property type="molecule type" value="Genomic_DNA"/>
</dbReference>
<dbReference type="InterPro" id="IPR036443">
    <property type="entry name" value="Znf_RanBP2_sf"/>
</dbReference>
<evidence type="ECO:0000256" key="3">
    <source>
        <dbReference type="ARBA" id="ARBA00022833"/>
    </source>
</evidence>
<protein>
    <recommendedName>
        <fullName evidence="5">RanBP2-type domain-containing protein</fullName>
    </recommendedName>
</protein>
<accession>A0A8J2SGN6</accession>
<dbReference type="GO" id="GO:0008270">
    <property type="term" value="F:zinc ion binding"/>
    <property type="evidence" value="ECO:0007669"/>
    <property type="project" value="UniProtKB-KW"/>
</dbReference>
<keyword evidence="1" id="KW-0479">Metal-binding</keyword>
<keyword evidence="2" id="KW-0863">Zinc-finger</keyword>
<evidence type="ECO:0000313" key="6">
    <source>
        <dbReference type="EMBL" id="CAH0367722.1"/>
    </source>
</evidence>
<comment type="caution">
    <text evidence="6">The sequence shown here is derived from an EMBL/GenBank/DDBJ whole genome shotgun (WGS) entry which is preliminary data.</text>
</comment>
<evidence type="ECO:0000256" key="4">
    <source>
        <dbReference type="SAM" id="MobiDB-lite"/>
    </source>
</evidence>
<feature type="compositionally biased region" description="Low complexity" evidence="4">
    <location>
        <begin position="56"/>
        <end position="67"/>
    </location>
</feature>